<dbReference type="EMBL" id="BMAW01121482">
    <property type="protein sequence ID" value="GFT94243.1"/>
    <property type="molecule type" value="Genomic_DNA"/>
</dbReference>
<comment type="caution">
    <text evidence="1">The sequence shown here is derived from an EMBL/GenBank/DDBJ whole genome shotgun (WGS) entry which is preliminary data.</text>
</comment>
<dbReference type="AlphaFoldDB" id="A0A8X6PX45"/>
<reference evidence="1" key="1">
    <citation type="submission" date="2020-08" db="EMBL/GenBank/DDBJ databases">
        <title>Multicomponent nature underlies the extraordinary mechanical properties of spider dragline silk.</title>
        <authorList>
            <person name="Kono N."/>
            <person name="Nakamura H."/>
            <person name="Mori M."/>
            <person name="Yoshida Y."/>
            <person name="Ohtoshi R."/>
            <person name="Malay A.D."/>
            <person name="Moran D.A.P."/>
            <person name="Tomita M."/>
            <person name="Numata K."/>
            <person name="Arakawa K."/>
        </authorList>
    </citation>
    <scope>NUCLEOTIDE SEQUENCE</scope>
</reference>
<gene>
    <name evidence="1" type="ORF">NPIL_274921</name>
</gene>
<sequence>MILSRLCKGVTISSRAKEQIDTCLVKVLELSWNPTDDQFNLDVNSVPEMVALPMNTNRFLLKAAGKIFDPLGMITPFTIRVKCIFPRIVEKKNSL</sequence>
<dbReference type="OrthoDB" id="5863270at2759"/>
<evidence type="ECO:0000313" key="2">
    <source>
        <dbReference type="Proteomes" id="UP000887013"/>
    </source>
</evidence>
<evidence type="ECO:0000313" key="1">
    <source>
        <dbReference type="EMBL" id="GFT94243.1"/>
    </source>
</evidence>
<dbReference type="Proteomes" id="UP000887013">
    <property type="component" value="Unassembled WGS sequence"/>
</dbReference>
<dbReference type="Pfam" id="PF05380">
    <property type="entry name" value="Peptidase_A17"/>
    <property type="match status" value="1"/>
</dbReference>
<keyword evidence="2" id="KW-1185">Reference proteome</keyword>
<proteinExistence type="predicted"/>
<accession>A0A8X6PX45</accession>
<name>A0A8X6PX45_NEPPI</name>
<dbReference type="InterPro" id="IPR008042">
    <property type="entry name" value="Retrotrans_Pao"/>
</dbReference>
<organism evidence="1 2">
    <name type="scientific">Nephila pilipes</name>
    <name type="common">Giant wood spider</name>
    <name type="synonym">Nephila maculata</name>
    <dbReference type="NCBI Taxonomy" id="299642"/>
    <lineage>
        <taxon>Eukaryota</taxon>
        <taxon>Metazoa</taxon>
        <taxon>Ecdysozoa</taxon>
        <taxon>Arthropoda</taxon>
        <taxon>Chelicerata</taxon>
        <taxon>Arachnida</taxon>
        <taxon>Araneae</taxon>
        <taxon>Araneomorphae</taxon>
        <taxon>Entelegynae</taxon>
        <taxon>Araneoidea</taxon>
        <taxon>Nephilidae</taxon>
        <taxon>Nephila</taxon>
    </lineage>
</organism>
<protein>
    <submittedName>
        <fullName evidence="1">Uncharacterized protein</fullName>
    </submittedName>
</protein>